<dbReference type="EMBL" id="FR975139">
    <property type="protein sequence ID" value="CDR18098.1"/>
    <property type="molecule type" value="Genomic_DNA"/>
</dbReference>
<evidence type="ECO:0000313" key="1">
    <source>
        <dbReference type="EMBL" id="CDR18098.1"/>
    </source>
</evidence>
<accession>A0A061A5I4</accession>
<dbReference type="PaxDb" id="8022-A0A061A5I4"/>
<proteinExistence type="predicted"/>
<reference evidence="1" key="2">
    <citation type="submission" date="2014-03" db="EMBL/GenBank/DDBJ databases">
        <authorList>
            <person name="Genoscope - CEA"/>
        </authorList>
    </citation>
    <scope>NUCLEOTIDE SEQUENCE</scope>
</reference>
<sequence>MNFLLGILEGGGSVDEHPLIQQLLDLFWLLMEDYEVNECLKQLMMSLLRAYRFSPIIPDLGFQVGCHTHGPYSSIPVDLLPVLDSGPHPLHTIPGLHSKHIRHTLSPQLSN</sequence>
<dbReference type="AlphaFoldDB" id="A0A061A5I4"/>
<reference evidence="1" key="1">
    <citation type="journal article" date="2014" name="Nat. Commun.">
        <title>The rainbow trout genome provides novel insights into evolution after whole-genome duplication in vertebrates.</title>
        <authorList>
            <person name="Berthelot C."/>
            <person name="Brunet F."/>
            <person name="Chalopin D."/>
            <person name="Juanchich A."/>
            <person name="Bernard M."/>
            <person name="Noel B."/>
            <person name="Bento P."/>
            <person name="Da Silva C."/>
            <person name="Labadie K."/>
            <person name="Alberti A."/>
            <person name="Aury J.M."/>
            <person name="Louis A."/>
            <person name="Dehais P."/>
            <person name="Bardou P."/>
            <person name="Montfort J."/>
            <person name="Klopp C."/>
            <person name="Cabau C."/>
            <person name="Gaspin C."/>
            <person name="Thorgaard G.H."/>
            <person name="Boussaha M."/>
            <person name="Quillet E."/>
            <person name="Guyomard R."/>
            <person name="Galiana D."/>
            <person name="Bobe J."/>
            <person name="Volff J.N."/>
            <person name="Genet C."/>
            <person name="Wincker P."/>
            <person name="Jaillon O."/>
            <person name="Roest Crollius H."/>
            <person name="Guiguen Y."/>
        </authorList>
    </citation>
    <scope>NUCLEOTIDE SEQUENCE [LARGE SCALE GENOMIC DNA]</scope>
</reference>
<gene>
    <name evidence="1" type="ORF">GSONMT00026654001</name>
</gene>
<protein>
    <submittedName>
        <fullName evidence="1">Uncharacterized protein</fullName>
    </submittedName>
</protein>
<dbReference type="STRING" id="8022.A0A061A5I4"/>
<dbReference type="Proteomes" id="UP000193380">
    <property type="component" value="Unassembled WGS sequence"/>
</dbReference>
<evidence type="ECO:0000313" key="2">
    <source>
        <dbReference type="Proteomes" id="UP000193380"/>
    </source>
</evidence>
<organism evidence="1 2">
    <name type="scientific">Oncorhynchus mykiss</name>
    <name type="common">Rainbow trout</name>
    <name type="synonym">Salmo gairdneri</name>
    <dbReference type="NCBI Taxonomy" id="8022"/>
    <lineage>
        <taxon>Eukaryota</taxon>
        <taxon>Metazoa</taxon>
        <taxon>Chordata</taxon>
        <taxon>Craniata</taxon>
        <taxon>Vertebrata</taxon>
        <taxon>Euteleostomi</taxon>
        <taxon>Actinopterygii</taxon>
        <taxon>Neopterygii</taxon>
        <taxon>Teleostei</taxon>
        <taxon>Protacanthopterygii</taxon>
        <taxon>Salmoniformes</taxon>
        <taxon>Salmonidae</taxon>
        <taxon>Salmoninae</taxon>
        <taxon>Oncorhynchus</taxon>
    </lineage>
</organism>
<name>A0A061A5I4_ONCMY</name>